<organism evidence="2 3">
    <name type="scientific">Haliscomenobacter hydrossis (strain ATCC 27775 / DSM 1100 / LMG 10767 / O)</name>
    <dbReference type="NCBI Taxonomy" id="760192"/>
    <lineage>
        <taxon>Bacteria</taxon>
        <taxon>Pseudomonadati</taxon>
        <taxon>Bacteroidota</taxon>
        <taxon>Saprospiria</taxon>
        <taxon>Saprospirales</taxon>
        <taxon>Haliscomenobacteraceae</taxon>
        <taxon>Haliscomenobacter</taxon>
    </lineage>
</organism>
<dbReference type="KEGG" id="hhy:Halhy_5971"/>
<sequence>MISSEGMRKIAISDIHGCSATLNALLHRLKLTATDQLFLLGDYIDRGPDSKQVLDTIFDLQESGLQVQCLKGNHEELLLWAMDGHHHGLENFLRNGGEETLASFGVNHPGDIPSRYLDFIKNLPSWIESDEYIFVHAGLHFVPGLDPFSEPEKMLWIRNWYKSIDYTWLGDRYIIHGHTPMPKTNIRQMFGQFAAIRVLDIDAGCVFDLPGYSHLCACDLSNRLLYFEPRSDQP</sequence>
<dbReference type="EMBL" id="CP002691">
    <property type="protein sequence ID" value="AEE53794.1"/>
    <property type="molecule type" value="Genomic_DNA"/>
</dbReference>
<dbReference type="InterPro" id="IPR050126">
    <property type="entry name" value="Ap4A_hydrolase"/>
</dbReference>
<feature type="domain" description="Calcineurin-like phosphoesterase" evidence="1">
    <location>
        <begin position="7"/>
        <end position="197"/>
    </location>
</feature>
<dbReference type="Gene3D" id="3.60.21.10">
    <property type="match status" value="1"/>
</dbReference>
<dbReference type="PANTHER" id="PTHR42850:SF4">
    <property type="entry name" value="ZINC-DEPENDENT ENDOPOLYPHOSPHATASE"/>
    <property type="match status" value="1"/>
</dbReference>
<dbReference type="SUPFAM" id="SSF56300">
    <property type="entry name" value="Metallo-dependent phosphatases"/>
    <property type="match status" value="1"/>
</dbReference>
<dbReference type="GO" id="GO:0008803">
    <property type="term" value="F:bis(5'-nucleosyl)-tetraphosphatase (symmetrical) activity"/>
    <property type="evidence" value="ECO:0007669"/>
    <property type="project" value="TreeGrafter"/>
</dbReference>
<dbReference type="InterPro" id="IPR004843">
    <property type="entry name" value="Calcineurin-like_PHP"/>
</dbReference>
<dbReference type="AlphaFoldDB" id="F4L0C1"/>
<dbReference type="eggNOG" id="COG0639">
    <property type="taxonomic scope" value="Bacteria"/>
</dbReference>
<dbReference type="GO" id="GO:0005737">
    <property type="term" value="C:cytoplasm"/>
    <property type="evidence" value="ECO:0007669"/>
    <property type="project" value="TreeGrafter"/>
</dbReference>
<proteinExistence type="predicted"/>
<evidence type="ECO:0000313" key="2">
    <source>
        <dbReference type="EMBL" id="AEE53794.1"/>
    </source>
</evidence>
<dbReference type="InterPro" id="IPR029052">
    <property type="entry name" value="Metallo-depent_PP-like"/>
</dbReference>
<reference evidence="2 3" key="1">
    <citation type="journal article" date="2011" name="Stand. Genomic Sci.">
        <title>Complete genome sequence of Haliscomenobacter hydrossis type strain (O).</title>
        <authorList>
            <consortium name="US DOE Joint Genome Institute (JGI-PGF)"/>
            <person name="Daligault H."/>
            <person name="Lapidus A."/>
            <person name="Zeytun A."/>
            <person name="Nolan M."/>
            <person name="Lucas S."/>
            <person name="Del Rio T.G."/>
            <person name="Tice H."/>
            <person name="Cheng J.F."/>
            <person name="Tapia R."/>
            <person name="Han C."/>
            <person name="Goodwin L."/>
            <person name="Pitluck S."/>
            <person name="Liolios K."/>
            <person name="Pagani I."/>
            <person name="Ivanova N."/>
            <person name="Huntemann M."/>
            <person name="Mavromatis K."/>
            <person name="Mikhailova N."/>
            <person name="Pati A."/>
            <person name="Chen A."/>
            <person name="Palaniappan K."/>
            <person name="Land M."/>
            <person name="Hauser L."/>
            <person name="Brambilla E.M."/>
            <person name="Rohde M."/>
            <person name="Verbarg S."/>
            <person name="Goker M."/>
            <person name="Bristow J."/>
            <person name="Eisen J.A."/>
            <person name="Markowitz V."/>
            <person name="Hugenholtz P."/>
            <person name="Kyrpides N.C."/>
            <person name="Klenk H.P."/>
            <person name="Woyke T."/>
        </authorList>
    </citation>
    <scope>NUCLEOTIDE SEQUENCE [LARGE SCALE GENOMIC DNA]</scope>
    <source>
        <strain evidence="3">ATCC 27775 / DSM 1100 / LMG 10767 / O</strain>
    </source>
</reference>
<dbReference type="HOGENOM" id="CLU_023125_4_2_10"/>
<evidence type="ECO:0000313" key="3">
    <source>
        <dbReference type="Proteomes" id="UP000008461"/>
    </source>
</evidence>
<dbReference type="CDD" id="cd00144">
    <property type="entry name" value="MPP_PPP_family"/>
    <property type="match status" value="1"/>
</dbReference>
<accession>F4L0C1</accession>
<dbReference type="GO" id="GO:0016791">
    <property type="term" value="F:phosphatase activity"/>
    <property type="evidence" value="ECO:0007669"/>
    <property type="project" value="TreeGrafter"/>
</dbReference>
<dbReference type="PANTHER" id="PTHR42850">
    <property type="entry name" value="METALLOPHOSPHOESTERASE"/>
    <property type="match status" value="1"/>
</dbReference>
<evidence type="ECO:0000259" key="1">
    <source>
        <dbReference type="Pfam" id="PF00149"/>
    </source>
</evidence>
<dbReference type="Pfam" id="PF00149">
    <property type="entry name" value="Metallophos"/>
    <property type="match status" value="1"/>
</dbReference>
<gene>
    <name evidence="2" type="ordered locus">Halhy_5971</name>
</gene>
<dbReference type="Proteomes" id="UP000008461">
    <property type="component" value="Chromosome"/>
</dbReference>
<dbReference type="RefSeq" id="WP_013768322.1">
    <property type="nucleotide sequence ID" value="NC_015510.1"/>
</dbReference>
<dbReference type="OrthoDB" id="9813918at2"/>
<keyword evidence="3" id="KW-1185">Reference proteome</keyword>
<protein>
    <submittedName>
        <fullName evidence="2">Metallophosphoesterase</fullName>
    </submittedName>
</protein>
<reference key="2">
    <citation type="submission" date="2011-04" db="EMBL/GenBank/DDBJ databases">
        <title>Complete sequence of chromosome of Haliscomenobacter hydrossis DSM 1100.</title>
        <authorList>
            <consortium name="US DOE Joint Genome Institute (JGI-PGF)"/>
            <person name="Lucas S."/>
            <person name="Han J."/>
            <person name="Lapidus A."/>
            <person name="Bruce D."/>
            <person name="Goodwin L."/>
            <person name="Pitluck S."/>
            <person name="Peters L."/>
            <person name="Kyrpides N."/>
            <person name="Mavromatis K."/>
            <person name="Ivanova N."/>
            <person name="Ovchinnikova G."/>
            <person name="Pagani I."/>
            <person name="Daligault H."/>
            <person name="Detter J.C."/>
            <person name="Han C."/>
            <person name="Land M."/>
            <person name="Hauser L."/>
            <person name="Markowitz V."/>
            <person name="Cheng J.-F."/>
            <person name="Hugenholtz P."/>
            <person name="Woyke T."/>
            <person name="Wu D."/>
            <person name="Verbarg S."/>
            <person name="Frueling A."/>
            <person name="Brambilla E."/>
            <person name="Klenk H.-P."/>
            <person name="Eisen J.A."/>
        </authorList>
    </citation>
    <scope>NUCLEOTIDE SEQUENCE</scope>
    <source>
        <strain>DSM 1100</strain>
    </source>
</reference>
<dbReference type="GO" id="GO:0110154">
    <property type="term" value="P:RNA decapping"/>
    <property type="evidence" value="ECO:0007669"/>
    <property type="project" value="TreeGrafter"/>
</dbReference>
<name>F4L0C1_HALH1</name>